<dbReference type="AlphaFoldDB" id="A0A210QKM6"/>
<proteinExistence type="predicted"/>
<evidence type="ECO:0000313" key="2">
    <source>
        <dbReference type="EMBL" id="OWF49256.1"/>
    </source>
</evidence>
<evidence type="ECO:0000313" key="3">
    <source>
        <dbReference type="Proteomes" id="UP000242188"/>
    </source>
</evidence>
<dbReference type="OrthoDB" id="8774892at2759"/>
<name>A0A210QKM6_MIZYE</name>
<dbReference type="EMBL" id="NEDP02003185">
    <property type="protein sequence ID" value="OWF49256.1"/>
    <property type="molecule type" value="Genomic_DNA"/>
</dbReference>
<dbReference type="PANTHER" id="PTHR34645">
    <property type="entry name" value="SIMILAR TO HYPOTHETICAL PROTEIN"/>
    <property type="match status" value="1"/>
</dbReference>
<evidence type="ECO:0000256" key="1">
    <source>
        <dbReference type="SAM" id="Coils"/>
    </source>
</evidence>
<reference evidence="2 3" key="1">
    <citation type="journal article" date="2017" name="Nat. Ecol. Evol.">
        <title>Scallop genome provides insights into evolution of bilaterian karyotype and development.</title>
        <authorList>
            <person name="Wang S."/>
            <person name="Zhang J."/>
            <person name="Jiao W."/>
            <person name="Li J."/>
            <person name="Xun X."/>
            <person name="Sun Y."/>
            <person name="Guo X."/>
            <person name="Huan P."/>
            <person name="Dong B."/>
            <person name="Zhang L."/>
            <person name="Hu X."/>
            <person name="Sun X."/>
            <person name="Wang J."/>
            <person name="Zhao C."/>
            <person name="Wang Y."/>
            <person name="Wang D."/>
            <person name="Huang X."/>
            <person name="Wang R."/>
            <person name="Lv J."/>
            <person name="Li Y."/>
            <person name="Zhang Z."/>
            <person name="Liu B."/>
            <person name="Lu W."/>
            <person name="Hui Y."/>
            <person name="Liang J."/>
            <person name="Zhou Z."/>
            <person name="Hou R."/>
            <person name="Li X."/>
            <person name="Liu Y."/>
            <person name="Li H."/>
            <person name="Ning X."/>
            <person name="Lin Y."/>
            <person name="Zhao L."/>
            <person name="Xing Q."/>
            <person name="Dou J."/>
            <person name="Li Y."/>
            <person name="Mao J."/>
            <person name="Guo H."/>
            <person name="Dou H."/>
            <person name="Li T."/>
            <person name="Mu C."/>
            <person name="Jiang W."/>
            <person name="Fu Q."/>
            <person name="Fu X."/>
            <person name="Miao Y."/>
            <person name="Liu J."/>
            <person name="Yu Q."/>
            <person name="Li R."/>
            <person name="Liao H."/>
            <person name="Li X."/>
            <person name="Kong Y."/>
            <person name="Jiang Z."/>
            <person name="Chourrout D."/>
            <person name="Li R."/>
            <person name="Bao Z."/>
        </authorList>
    </citation>
    <scope>NUCLEOTIDE SEQUENCE [LARGE SCALE GENOMIC DNA]</scope>
    <source>
        <strain evidence="2 3">PY_sf001</strain>
    </source>
</reference>
<dbReference type="InterPro" id="IPR038927">
    <property type="entry name" value="C6orf163"/>
</dbReference>
<protein>
    <submittedName>
        <fullName evidence="2">Uncharacterized protein</fullName>
    </submittedName>
</protein>
<gene>
    <name evidence="2" type="ORF">KP79_PYT16929</name>
</gene>
<keyword evidence="3" id="KW-1185">Reference proteome</keyword>
<comment type="caution">
    <text evidence="2">The sequence shown here is derived from an EMBL/GenBank/DDBJ whole genome shotgun (WGS) entry which is preliminary data.</text>
</comment>
<dbReference type="Proteomes" id="UP000242188">
    <property type="component" value="Unassembled WGS sequence"/>
</dbReference>
<dbReference type="PANTHER" id="PTHR34645:SF1">
    <property type="entry name" value="GENE 136-RELATED"/>
    <property type="match status" value="1"/>
</dbReference>
<keyword evidence="1" id="KW-0175">Coiled coil</keyword>
<accession>A0A210QKM6</accession>
<organism evidence="2 3">
    <name type="scientific">Mizuhopecten yessoensis</name>
    <name type="common">Japanese scallop</name>
    <name type="synonym">Patinopecten yessoensis</name>
    <dbReference type="NCBI Taxonomy" id="6573"/>
    <lineage>
        <taxon>Eukaryota</taxon>
        <taxon>Metazoa</taxon>
        <taxon>Spiralia</taxon>
        <taxon>Lophotrochozoa</taxon>
        <taxon>Mollusca</taxon>
        <taxon>Bivalvia</taxon>
        <taxon>Autobranchia</taxon>
        <taxon>Pteriomorphia</taxon>
        <taxon>Pectinida</taxon>
        <taxon>Pectinoidea</taxon>
        <taxon>Pectinidae</taxon>
        <taxon>Mizuhopecten</taxon>
    </lineage>
</organism>
<sequence>MSAHTEQPRRRSSDRTTQNLSFSLPTLARYTGVPKRYEETRPVLIQGHAHRRILNIGHELHRQTLDIAELEKLKSIRDAETSVWVEAELIKNAALARSREEAAIEQERVIEKFNKVHQKALKEEALRVEMAMQKLAIEQVKQARMEGEERLTVAVRAAEEKGRAELKIAVEVARKEEKEMAAREVARIIRIHEDKFKAAAVKAKEEKRMALIELETAKNSERVKAVAEVEQRERSITVEKIKLLTAEFQQKIVKLGKEIQEKLAEIKKREKQILEVEAEKKKVEAVLADTQRDFQDFIDRIQHFEDKSGQADYMVRPVYLDEITKVMPLKPCV</sequence>
<feature type="coiled-coil region" evidence="1">
    <location>
        <begin position="252"/>
        <end position="293"/>
    </location>
</feature>